<protein>
    <recommendedName>
        <fullName evidence="1">2EXR domain-containing protein</fullName>
    </recommendedName>
</protein>
<dbReference type="PANTHER" id="PTHR42085:SF2">
    <property type="entry name" value="F-BOX DOMAIN-CONTAINING PROTEIN"/>
    <property type="match status" value="1"/>
</dbReference>
<keyword evidence="3" id="KW-1185">Reference proteome</keyword>
<dbReference type="InterPro" id="IPR038883">
    <property type="entry name" value="AN11006-like"/>
</dbReference>
<proteinExistence type="predicted"/>
<reference evidence="2" key="1">
    <citation type="journal article" date="2020" name="Stud. Mycol.">
        <title>101 Dothideomycetes genomes: a test case for predicting lifestyles and emergence of pathogens.</title>
        <authorList>
            <person name="Haridas S."/>
            <person name="Albert R."/>
            <person name="Binder M."/>
            <person name="Bloem J."/>
            <person name="Labutti K."/>
            <person name="Salamov A."/>
            <person name="Andreopoulos B."/>
            <person name="Baker S."/>
            <person name="Barry K."/>
            <person name="Bills G."/>
            <person name="Bluhm B."/>
            <person name="Cannon C."/>
            <person name="Castanera R."/>
            <person name="Culley D."/>
            <person name="Daum C."/>
            <person name="Ezra D."/>
            <person name="Gonzalez J."/>
            <person name="Henrissat B."/>
            <person name="Kuo A."/>
            <person name="Liang C."/>
            <person name="Lipzen A."/>
            <person name="Lutzoni F."/>
            <person name="Magnuson J."/>
            <person name="Mondo S."/>
            <person name="Nolan M."/>
            <person name="Ohm R."/>
            <person name="Pangilinan J."/>
            <person name="Park H.-J."/>
            <person name="Ramirez L."/>
            <person name="Alfaro M."/>
            <person name="Sun H."/>
            <person name="Tritt A."/>
            <person name="Yoshinaga Y."/>
            <person name="Zwiers L.-H."/>
            <person name="Turgeon B."/>
            <person name="Goodwin S."/>
            <person name="Spatafora J."/>
            <person name="Crous P."/>
            <person name="Grigoriev I."/>
        </authorList>
    </citation>
    <scope>NUCLEOTIDE SEQUENCE</scope>
    <source>
        <strain evidence="2">CBS 123094</strain>
    </source>
</reference>
<dbReference type="Pfam" id="PF20150">
    <property type="entry name" value="2EXR"/>
    <property type="match status" value="1"/>
</dbReference>
<name>A0A6A5WS71_9PLEO</name>
<dbReference type="AlphaFoldDB" id="A0A6A5WS71"/>
<evidence type="ECO:0000313" key="2">
    <source>
        <dbReference type="EMBL" id="KAF2003031.1"/>
    </source>
</evidence>
<dbReference type="OrthoDB" id="3510794at2759"/>
<dbReference type="EMBL" id="ML977574">
    <property type="protein sequence ID" value="KAF2003031.1"/>
    <property type="molecule type" value="Genomic_DNA"/>
</dbReference>
<dbReference type="PANTHER" id="PTHR42085">
    <property type="entry name" value="F-BOX DOMAIN-CONTAINING PROTEIN"/>
    <property type="match status" value="1"/>
</dbReference>
<dbReference type="InterPro" id="IPR045518">
    <property type="entry name" value="2EXR"/>
</dbReference>
<feature type="domain" description="2EXR" evidence="1">
    <location>
        <begin position="40"/>
        <end position="121"/>
    </location>
</feature>
<sequence length="276" mass="31739">MLPNMCCFPSRDDSKDGGVSEAFSKEVAPIGFHRNDQPFRFLDLPIDLRVMVYSHVLAWPKFTRLRHYGKCESSNFWLAHTGNSVPLCPYDKRPVWPPERTSPAILRVCRQIKHEALGELLKTPLVFDHVLPFLTNIFGCKSAIPRYLTSYISPPLICKARRVVISIGGSPNSSSYDHWHGWVHFLTYLWFSWRESPPPLEHIMVRITKLPPENYDRSSENEFPTIDKSDITRSQQLLLMLAGLLTTVPKACDVEIKANTSYEVYIRQKVCLSQTF</sequence>
<dbReference type="Proteomes" id="UP000799779">
    <property type="component" value="Unassembled WGS sequence"/>
</dbReference>
<gene>
    <name evidence="2" type="ORF">P154DRAFT_109201</name>
</gene>
<evidence type="ECO:0000313" key="3">
    <source>
        <dbReference type="Proteomes" id="UP000799779"/>
    </source>
</evidence>
<evidence type="ECO:0000259" key="1">
    <source>
        <dbReference type="Pfam" id="PF20150"/>
    </source>
</evidence>
<accession>A0A6A5WS71</accession>
<organism evidence="2 3">
    <name type="scientific">Amniculicola lignicola CBS 123094</name>
    <dbReference type="NCBI Taxonomy" id="1392246"/>
    <lineage>
        <taxon>Eukaryota</taxon>
        <taxon>Fungi</taxon>
        <taxon>Dikarya</taxon>
        <taxon>Ascomycota</taxon>
        <taxon>Pezizomycotina</taxon>
        <taxon>Dothideomycetes</taxon>
        <taxon>Pleosporomycetidae</taxon>
        <taxon>Pleosporales</taxon>
        <taxon>Amniculicolaceae</taxon>
        <taxon>Amniculicola</taxon>
    </lineage>
</organism>